<feature type="region of interest" description="Disordered" evidence="2">
    <location>
        <begin position="1"/>
        <end position="26"/>
    </location>
</feature>
<accession>A0A2J6QPL4</accession>
<dbReference type="GO" id="GO:0003677">
    <property type="term" value="F:DNA binding"/>
    <property type="evidence" value="ECO:0007669"/>
    <property type="project" value="UniProtKB-KW"/>
</dbReference>
<keyword evidence="5" id="KW-1185">Reference proteome</keyword>
<evidence type="ECO:0000313" key="5">
    <source>
        <dbReference type="Proteomes" id="UP000235672"/>
    </source>
</evidence>
<protein>
    <recommendedName>
        <fullName evidence="3">HTH CENPB-type domain-containing protein</fullName>
    </recommendedName>
</protein>
<feature type="compositionally biased region" description="Basic residues" evidence="2">
    <location>
        <begin position="44"/>
        <end position="60"/>
    </location>
</feature>
<evidence type="ECO:0000259" key="3">
    <source>
        <dbReference type="Pfam" id="PF03221"/>
    </source>
</evidence>
<name>A0A2J6QPL4_9HELO</name>
<reference evidence="4 5" key="1">
    <citation type="submission" date="2016-05" db="EMBL/GenBank/DDBJ databases">
        <title>A degradative enzymes factory behind the ericoid mycorrhizal symbiosis.</title>
        <authorList>
            <consortium name="DOE Joint Genome Institute"/>
            <person name="Martino E."/>
            <person name="Morin E."/>
            <person name="Grelet G."/>
            <person name="Kuo A."/>
            <person name="Kohler A."/>
            <person name="Daghino S."/>
            <person name="Barry K."/>
            <person name="Choi C."/>
            <person name="Cichocki N."/>
            <person name="Clum A."/>
            <person name="Copeland A."/>
            <person name="Hainaut M."/>
            <person name="Haridas S."/>
            <person name="Labutti K."/>
            <person name="Lindquist E."/>
            <person name="Lipzen A."/>
            <person name="Khouja H.-R."/>
            <person name="Murat C."/>
            <person name="Ohm R."/>
            <person name="Olson A."/>
            <person name="Spatafora J."/>
            <person name="Veneault-Fourrey C."/>
            <person name="Henrissat B."/>
            <person name="Grigoriev I."/>
            <person name="Martin F."/>
            <person name="Perotto S."/>
        </authorList>
    </citation>
    <scope>NUCLEOTIDE SEQUENCE [LARGE SCALE GENOMIC DNA]</scope>
    <source>
        <strain evidence="4 5">UAMH 7357</strain>
    </source>
</reference>
<feature type="region of interest" description="Disordered" evidence="2">
    <location>
        <begin position="44"/>
        <end position="63"/>
    </location>
</feature>
<gene>
    <name evidence="4" type="ORF">NA56DRAFT_695953</name>
</gene>
<dbReference type="Proteomes" id="UP000235672">
    <property type="component" value="Unassembled WGS sequence"/>
</dbReference>
<sequence length="137" mass="15550">MSFNSRDIEEQSAEASQAMDDDPTLKATEVAAAFKAPYQRLFARRRGRPASHTRGGHNKKLTTPQDDALKEYILMLQYSGHGANLHEIRAAAERLLYFSNFTTGDSNSSVSVRWTKKWMTRQSDFLKAIREKPLSVK</sequence>
<keyword evidence="1" id="KW-0238">DNA-binding</keyword>
<dbReference type="OrthoDB" id="3552331at2759"/>
<feature type="domain" description="HTH CENPB-type" evidence="3">
    <location>
        <begin position="65"/>
        <end position="122"/>
    </location>
</feature>
<dbReference type="Pfam" id="PF03221">
    <property type="entry name" value="HTH_Tnp_Tc5"/>
    <property type="match status" value="1"/>
</dbReference>
<dbReference type="InterPro" id="IPR006600">
    <property type="entry name" value="HTH_CenpB_DNA-bd_dom"/>
</dbReference>
<dbReference type="EMBL" id="KZ613464">
    <property type="protein sequence ID" value="PMD28194.1"/>
    <property type="molecule type" value="Genomic_DNA"/>
</dbReference>
<organism evidence="4 5">
    <name type="scientific">Hyaloscypha hepaticicola</name>
    <dbReference type="NCBI Taxonomy" id="2082293"/>
    <lineage>
        <taxon>Eukaryota</taxon>
        <taxon>Fungi</taxon>
        <taxon>Dikarya</taxon>
        <taxon>Ascomycota</taxon>
        <taxon>Pezizomycotina</taxon>
        <taxon>Leotiomycetes</taxon>
        <taxon>Helotiales</taxon>
        <taxon>Hyaloscyphaceae</taxon>
        <taxon>Hyaloscypha</taxon>
    </lineage>
</organism>
<evidence type="ECO:0000256" key="1">
    <source>
        <dbReference type="ARBA" id="ARBA00023125"/>
    </source>
</evidence>
<evidence type="ECO:0000256" key="2">
    <source>
        <dbReference type="SAM" id="MobiDB-lite"/>
    </source>
</evidence>
<dbReference type="AlphaFoldDB" id="A0A2J6QPL4"/>
<evidence type="ECO:0000313" key="4">
    <source>
        <dbReference type="EMBL" id="PMD28194.1"/>
    </source>
</evidence>
<proteinExistence type="predicted"/>